<dbReference type="PROSITE" id="PS50830">
    <property type="entry name" value="TNASE_3"/>
    <property type="match status" value="1"/>
</dbReference>
<comment type="caution">
    <text evidence="3">The sequence shown here is derived from an EMBL/GenBank/DDBJ whole genome shotgun (WGS) entry which is preliminary data.</text>
</comment>
<keyword evidence="1" id="KW-0732">Signal</keyword>
<accession>A0A0F5H255</accession>
<evidence type="ECO:0000313" key="4">
    <source>
        <dbReference type="Proteomes" id="UP000033750"/>
    </source>
</evidence>
<protein>
    <recommendedName>
        <fullName evidence="2">TNase-like domain-containing protein</fullName>
    </recommendedName>
</protein>
<reference evidence="3 4" key="1">
    <citation type="submission" date="2015-03" db="EMBL/GenBank/DDBJ databases">
        <title>Genome sequence of Mycoplasma meleagridis strain ATCC 25294.</title>
        <authorList>
            <person name="Yacoub E."/>
            <person name="Blanchard A."/>
            <person name="Sirand-Pugnet P."/>
            <person name="Mardassi B.B.A."/>
        </authorList>
    </citation>
    <scope>NUCLEOTIDE SEQUENCE [LARGE SCALE GENOMIC DNA]</scope>
    <source>
        <strain evidence="3 4">ATCC 25294</strain>
    </source>
</reference>
<sequence>MKKFKKLFIPLASLTLSTFGTILAVSCQNEETKEESIKLTPEDKERQYIINSRLNDNNFFIDKVIPALGIGSKINKEVTIPYSNGTININYKLEWNNSSKEEIKATNKETANEKVKLASYTKQTDTYKVFSQDLKSQNSQMEELRGIRYTYKQTIVDDKYLDLYDFNTSLTSSELEEIQNLLNQSQIQLKIKDQEADNVYYVPSYKILNPYYVVDLSSGKKILLEYNNNILNPKVTDTEKTTEANKDFTTKRVVTYKVFVLNTTTNQWEGALNKTVSREYNVTINFALPSSLNTRFDKAIAKKIDVNWDELVNSSALAEITRWADGDTVYFKVIQDFPLDSPLYNEFHDAFINQTEFKLRIRGIDTPEKHVGTLTSSPFEYQYAELSSAFGETNFPAGTKIKVVFNGNAEKDAFGRYLGDFFFGNNFEYSYTVEIVNAGLTLPLYSEDDVKNAINQKRDSFHYSTIQLADAFNEAMINKRGFYKNFVDGDGVNSSIYIMKPSSVYAFLSKNREGNIYETGYYDRFLNLEKSSDKSTDTNNS</sequence>
<evidence type="ECO:0000313" key="3">
    <source>
        <dbReference type="EMBL" id="KKB26922.1"/>
    </source>
</evidence>
<feature type="domain" description="TNase-like" evidence="2">
    <location>
        <begin position="314"/>
        <end position="485"/>
    </location>
</feature>
<dbReference type="OrthoDB" id="398206at2"/>
<dbReference type="Gene3D" id="2.40.50.90">
    <property type="match status" value="1"/>
</dbReference>
<organism evidence="3 4">
    <name type="scientific">Mycoplasmopsis meleagridis ATCC 25294</name>
    <dbReference type="NCBI Taxonomy" id="1264554"/>
    <lineage>
        <taxon>Bacteria</taxon>
        <taxon>Bacillati</taxon>
        <taxon>Mycoplasmatota</taxon>
        <taxon>Mycoplasmoidales</taxon>
        <taxon>Metamycoplasmataceae</taxon>
        <taxon>Mycoplasmopsis</taxon>
    </lineage>
</organism>
<dbReference type="AlphaFoldDB" id="A0A0F5H255"/>
<dbReference type="InterPro" id="IPR016071">
    <property type="entry name" value="Staphylococal_nuclease_OB-fold"/>
</dbReference>
<dbReference type="PROSITE" id="PS51257">
    <property type="entry name" value="PROKAR_LIPOPROTEIN"/>
    <property type="match status" value="1"/>
</dbReference>
<dbReference type="RefSeq" id="WP_046096813.1">
    <property type="nucleotide sequence ID" value="NZ_JZXN01000014.1"/>
</dbReference>
<evidence type="ECO:0000256" key="1">
    <source>
        <dbReference type="SAM" id="SignalP"/>
    </source>
</evidence>
<dbReference type="InterPro" id="IPR035437">
    <property type="entry name" value="SNase_OB-fold_sf"/>
</dbReference>
<dbReference type="EMBL" id="JZXN01000014">
    <property type="protein sequence ID" value="KKB26922.1"/>
    <property type="molecule type" value="Genomic_DNA"/>
</dbReference>
<proteinExistence type="predicted"/>
<gene>
    <name evidence="3" type="ORF">MMELEA_03720</name>
</gene>
<evidence type="ECO:0000259" key="2">
    <source>
        <dbReference type="PROSITE" id="PS50830"/>
    </source>
</evidence>
<feature type="signal peptide" evidence="1">
    <location>
        <begin position="1"/>
        <end position="24"/>
    </location>
</feature>
<dbReference type="STRING" id="29561.MM26B8_01360"/>
<name>A0A0F5H255_9BACT</name>
<dbReference type="PATRIC" id="fig|1264554.4.peg.329"/>
<dbReference type="Proteomes" id="UP000033750">
    <property type="component" value="Unassembled WGS sequence"/>
</dbReference>
<dbReference type="SMART" id="SM00318">
    <property type="entry name" value="SNc"/>
    <property type="match status" value="1"/>
</dbReference>
<dbReference type="SUPFAM" id="SSF50199">
    <property type="entry name" value="Staphylococcal nuclease"/>
    <property type="match status" value="1"/>
</dbReference>
<keyword evidence="4" id="KW-1185">Reference proteome</keyword>
<feature type="chain" id="PRO_5002486943" description="TNase-like domain-containing protein" evidence="1">
    <location>
        <begin position="25"/>
        <end position="541"/>
    </location>
</feature>